<dbReference type="PROSITE" id="PS51257">
    <property type="entry name" value="PROKAR_LIPOPROTEIN"/>
    <property type="match status" value="1"/>
</dbReference>
<dbReference type="AlphaFoldDB" id="A0AAP8NN98"/>
<reference evidence="3 4" key="1">
    <citation type="journal article" date="2017" name="BMC Genomics">
        <title>Genome sequencing of 39 Akkermansia muciniphila isolates reveals its population structure, genomic and functional diverisity, and global distribution in mammalian gut microbiotas.</title>
        <authorList>
            <person name="Guo X."/>
            <person name="Li S."/>
            <person name="Zhang J."/>
            <person name="Wu F."/>
            <person name="Li X."/>
            <person name="Wu D."/>
            <person name="Zhang M."/>
            <person name="Ou Z."/>
            <person name="Jie Z."/>
            <person name="Yan Q."/>
            <person name="Li P."/>
            <person name="Yi J."/>
            <person name="Peng Y."/>
        </authorList>
    </citation>
    <scope>NUCLEOTIDE SEQUENCE [LARGE SCALE GENOMIC DNA]</scope>
    <source>
        <strain evidence="2 4">GP28</strain>
        <strain evidence="1 3">GP43</strain>
    </source>
</reference>
<name>A0AAP8NN98_9BACT</name>
<evidence type="ECO:0000313" key="4">
    <source>
        <dbReference type="Proteomes" id="UP000236075"/>
    </source>
</evidence>
<protein>
    <submittedName>
        <fullName evidence="1">Copper resistance protein NlpE</fullName>
    </submittedName>
</protein>
<gene>
    <name evidence="2" type="ORF">CXT95_04660</name>
    <name evidence="1" type="ORF">CXU09_02440</name>
</gene>
<dbReference type="RefSeq" id="WP_022197567.1">
    <property type="nucleotide sequence ID" value="NZ_CP010553.1"/>
</dbReference>
<dbReference type="EMBL" id="PJKN01000001">
    <property type="protein sequence ID" value="PNC57937.1"/>
    <property type="molecule type" value="Genomic_DNA"/>
</dbReference>
<dbReference type="Gene3D" id="2.40.128.640">
    <property type="match status" value="1"/>
</dbReference>
<dbReference type="Proteomes" id="UP000235914">
    <property type="component" value="Unassembled WGS sequence"/>
</dbReference>
<organism evidence="1 3">
    <name type="scientific">Akkermansia muciniphila</name>
    <dbReference type="NCBI Taxonomy" id="239935"/>
    <lineage>
        <taxon>Bacteria</taxon>
        <taxon>Pseudomonadati</taxon>
        <taxon>Verrucomicrobiota</taxon>
        <taxon>Verrucomicrobiia</taxon>
        <taxon>Verrucomicrobiales</taxon>
        <taxon>Akkermansiaceae</taxon>
        <taxon>Akkermansia</taxon>
    </lineage>
</organism>
<evidence type="ECO:0000313" key="1">
    <source>
        <dbReference type="EMBL" id="PNC57937.1"/>
    </source>
</evidence>
<proteinExistence type="predicted"/>
<dbReference type="InterPro" id="IPR007298">
    <property type="entry name" value="Cu-R_lipoprotein_NlpE"/>
</dbReference>
<evidence type="ECO:0000313" key="2">
    <source>
        <dbReference type="EMBL" id="PND04067.1"/>
    </source>
</evidence>
<dbReference type="EMBL" id="PJLB01000005">
    <property type="protein sequence ID" value="PND04067.1"/>
    <property type="molecule type" value="Genomic_DNA"/>
</dbReference>
<sequence>MKINFLWTACLVAITGCDSPQNHHSRIESGETKTEKQLENLNFYGTYEGILPAADCEGIRTALTLNNDNTYVLRSEYIGEKDAIFESKGSYHFINGRLMELAQSSSNEKSYYKILDGSKVMLSDKEGTVNQGVLAEYYILKKK</sequence>
<evidence type="ECO:0000313" key="3">
    <source>
        <dbReference type="Proteomes" id="UP000235914"/>
    </source>
</evidence>
<dbReference type="Pfam" id="PF04170">
    <property type="entry name" value="NlpE"/>
    <property type="match status" value="1"/>
</dbReference>
<dbReference type="Proteomes" id="UP000236075">
    <property type="component" value="Unassembled WGS sequence"/>
</dbReference>
<accession>A0AAP8NN98</accession>
<comment type="caution">
    <text evidence="1">The sequence shown here is derived from an EMBL/GenBank/DDBJ whole genome shotgun (WGS) entry which is preliminary data.</text>
</comment>